<gene>
    <name evidence="4" type="ORF">FOY51_25805</name>
</gene>
<evidence type="ECO:0000256" key="2">
    <source>
        <dbReference type="ARBA" id="ARBA00023002"/>
    </source>
</evidence>
<evidence type="ECO:0000256" key="1">
    <source>
        <dbReference type="ARBA" id="ARBA00006484"/>
    </source>
</evidence>
<dbReference type="SUPFAM" id="SSF51735">
    <property type="entry name" value="NAD(P)-binding Rossmann-fold domains"/>
    <property type="match status" value="1"/>
</dbReference>
<protein>
    <submittedName>
        <fullName evidence="4">SDR family oxidoreductase</fullName>
    </submittedName>
</protein>
<dbReference type="PRINTS" id="PR00081">
    <property type="entry name" value="GDHRDH"/>
</dbReference>
<dbReference type="AlphaFoldDB" id="A0A5A7S1D4"/>
<dbReference type="Gene3D" id="3.40.50.720">
    <property type="entry name" value="NAD(P)-binding Rossmann-like Domain"/>
    <property type="match status" value="1"/>
</dbReference>
<comment type="similarity">
    <text evidence="1 3">Belongs to the short-chain dehydrogenases/reductases (SDR) family.</text>
</comment>
<reference evidence="4 5" key="1">
    <citation type="submission" date="2019-07" db="EMBL/GenBank/DDBJ databases">
        <title>Rhodococcus cavernicolus sp. nov., isolated from a cave.</title>
        <authorList>
            <person name="Lee S.D."/>
        </authorList>
    </citation>
    <scope>NUCLEOTIDE SEQUENCE [LARGE SCALE GENOMIC DNA]</scope>
    <source>
        <strain evidence="4 5">C1-24</strain>
    </source>
</reference>
<dbReference type="PANTHER" id="PTHR44196:SF2">
    <property type="entry name" value="SHORT-CHAIN DEHYDROGENASE-RELATED"/>
    <property type="match status" value="1"/>
</dbReference>
<dbReference type="PROSITE" id="PS00061">
    <property type="entry name" value="ADH_SHORT"/>
    <property type="match status" value="1"/>
</dbReference>
<dbReference type="PIRSF" id="PIRSF000126">
    <property type="entry name" value="11-beta-HSD1"/>
    <property type="match status" value="1"/>
</dbReference>
<keyword evidence="5" id="KW-1185">Reference proteome</keyword>
<dbReference type="GO" id="GO:0016491">
    <property type="term" value="F:oxidoreductase activity"/>
    <property type="evidence" value="ECO:0007669"/>
    <property type="project" value="UniProtKB-KW"/>
</dbReference>
<accession>A0A5A7S1D4</accession>
<dbReference type="EMBL" id="VLNY01000025">
    <property type="protein sequence ID" value="KAA0016764.1"/>
    <property type="molecule type" value="Genomic_DNA"/>
</dbReference>
<proteinExistence type="inferred from homology"/>
<comment type="caution">
    <text evidence="4">The sequence shown here is derived from an EMBL/GenBank/DDBJ whole genome shotgun (WGS) entry which is preliminary data.</text>
</comment>
<dbReference type="Proteomes" id="UP000322244">
    <property type="component" value="Unassembled WGS sequence"/>
</dbReference>
<dbReference type="PANTHER" id="PTHR44196">
    <property type="entry name" value="DEHYDROGENASE/REDUCTASE SDR FAMILY MEMBER 7B"/>
    <property type="match status" value="1"/>
</dbReference>
<dbReference type="OrthoDB" id="9810734at2"/>
<evidence type="ECO:0000313" key="5">
    <source>
        <dbReference type="Proteomes" id="UP000322244"/>
    </source>
</evidence>
<dbReference type="InterPro" id="IPR020904">
    <property type="entry name" value="Sc_DH/Rdtase_CS"/>
</dbReference>
<dbReference type="GO" id="GO:0016020">
    <property type="term" value="C:membrane"/>
    <property type="evidence" value="ECO:0007669"/>
    <property type="project" value="TreeGrafter"/>
</dbReference>
<sequence length="267" mass="28359">MSLPNPTTDSQVVVTGASSGIGTELARGFAARGHNVALVARRRDRLDKLADELRSRNRINVETYPRDLGDAAQRKSLVDQLRQSVRRVSGLCNCAGFGTAGTFAELPVDRELDQIELNVTAIVDLTHAFVGSMVEHGRGAILNVASVAAFQPIPGLATYSATKAFVQTFSESVHEELRGTGVSCTVVSPGPVQTEWADIANAQAVMVGPTQMDAEDVAEAAISGMENGKRTVVPGLVPKAMTLGGRYAPRTLLLPALSIGRRVRKGR</sequence>
<name>A0A5A7S1D4_9NOCA</name>
<evidence type="ECO:0000313" key="4">
    <source>
        <dbReference type="EMBL" id="KAA0016764.1"/>
    </source>
</evidence>
<dbReference type="Pfam" id="PF00106">
    <property type="entry name" value="adh_short"/>
    <property type="match status" value="1"/>
</dbReference>
<organism evidence="4 5">
    <name type="scientific">Antrihabitans cavernicola</name>
    <dbReference type="NCBI Taxonomy" id="2495913"/>
    <lineage>
        <taxon>Bacteria</taxon>
        <taxon>Bacillati</taxon>
        <taxon>Actinomycetota</taxon>
        <taxon>Actinomycetes</taxon>
        <taxon>Mycobacteriales</taxon>
        <taxon>Nocardiaceae</taxon>
        <taxon>Antrihabitans</taxon>
    </lineage>
</organism>
<dbReference type="InterPro" id="IPR002347">
    <property type="entry name" value="SDR_fam"/>
</dbReference>
<evidence type="ECO:0000256" key="3">
    <source>
        <dbReference type="RuleBase" id="RU000363"/>
    </source>
</evidence>
<dbReference type="PRINTS" id="PR00080">
    <property type="entry name" value="SDRFAMILY"/>
</dbReference>
<dbReference type="RefSeq" id="WP_149433144.1">
    <property type="nucleotide sequence ID" value="NZ_VLNY01000025.1"/>
</dbReference>
<dbReference type="InterPro" id="IPR036291">
    <property type="entry name" value="NAD(P)-bd_dom_sf"/>
</dbReference>
<keyword evidence="2" id="KW-0560">Oxidoreductase</keyword>